<keyword evidence="4" id="KW-1185">Reference proteome</keyword>
<feature type="region of interest" description="Disordered" evidence="1">
    <location>
        <begin position="196"/>
        <end position="273"/>
    </location>
</feature>
<evidence type="ECO:0000313" key="4">
    <source>
        <dbReference type="Proteomes" id="UP001157161"/>
    </source>
</evidence>
<dbReference type="Proteomes" id="UP001157161">
    <property type="component" value="Unassembled WGS sequence"/>
</dbReference>
<evidence type="ECO:0000313" key="3">
    <source>
        <dbReference type="EMBL" id="GMA32216.1"/>
    </source>
</evidence>
<feature type="compositionally biased region" description="Basic residues" evidence="1">
    <location>
        <begin position="228"/>
        <end position="249"/>
    </location>
</feature>
<protein>
    <recommendedName>
        <fullName evidence="5">Cell wall-active antibiotics response LiaF-like C-terminal domain-containing protein</fullName>
    </recommendedName>
</protein>
<organism evidence="3 4">
    <name type="scientific">Litorihabitans aurantiacus</name>
    <dbReference type="NCBI Taxonomy" id="1930061"/>
    <lineage>
        <taxon>Bacteria</taxon>
        <taxon>Bacillati</taxon>
        <taxon>Actinomycetota</taxon>
        <taxon>Actinomycetes</taxon>
        <taxon>Micrococcales</taxon>
        <taxon>Beutenbergiaceae</taxon>
        <taxon>Litorihabitans</taxon>
    </lineage>
</organism>
<proteinExistence type="predicted"/>
<sequence length="294" mass="31030">MVAVVTALAVLAVAGLLLANRTGAIAGTGWALAIGVVVVLVGAGIVVTGLRGRRSGVLSLLAIVGLVAAPSAVTQAQGWGWDWSATQAFGEADVTPTTRDAAAEGVRLGAGNARVDLTAVPLTATTLTVPVSVNAGEVEVVVPAGADVRAEIDVFAGQVSWTVDGQSEQASGRIADDLVYTTSGVDAGATPSWCSTCGSGPATSRSRRPTHEHDARGRPPRRDPACRRPGRSRRVRPVRPVHRRRRCRQRQWGDRGARRRAPQSRRERSRMGWPRAGCAVARLHGPRIHRARVR</sequence>
<dbReference type="RefSeq" id="WP_284250919.1">
    <property type="nucleotide sequence ID" value="NZ_BSUM01000001.1"/>
</dbReference>
<dbReference type="AlphaFoldDB" id="A0AA38CS48"/>
<evidence type="ECO:0000256" key="2">
    <source>
        <dbReference type="SAM" id="Phobius"/>
    </source>
</evidence>
<feature type="transmembrane region" description="Helical" evidence="2">
    <location>
        <begin position="57"/>
        <end position="73"/>
    </location>
</feature>
<name>A0AA38CS48_9MICO</name>
<keyword evidence="2" id="KW-1133">Transmembrane helix</keyword>
<reference evidence="3" key="2">
    <citation type="submission" date="2023-02" db="EMBL/GenBank/DDBJ databases">
        <authorList>
            <person name="Sun Q."/>
            <person name="Mori K."/>
        </authorList>
    </citation>
    <scope>NUCLEOTIDE SEQUENCE</scope>
    <source>
        <strain evidence="3">NBRC 112290</strain>
    </source>
</reference>
<keyword evidence="2" id="KW-0472">Membrane</keyword>
<accession>A0AA38CS48</accession>
<feature type="transmembrane region" description="Helical" evidence="2">
    <location>
        <begin position="29"/>
        <end position="50"/>
    </location>
</feature>
<keyword evidence="2" id="KW-0812">Transmembrane</keyword>
<dbReference type="EMBL" id="BSUM01000001">
    <property type="protein sequence ID" value="GMA32216.1"/>
    <property type="molecule type" value="Genomic_DNA"/>
</dbReference>
<gene>
    <name evidence="3" type="ORF">GCM10025875_22080</name>
</gene>
<evidence type="ECO:0000256" key="1">
    <source>
        <dbReference type="SAM" id="MobiDB-lite"/>
    </source>
</evidence>
<feature type="compositionally biased region" description="Basic and acidic residues" evidence="1">
    <location>
        <begin position="209"/>
        <end position="226"/>
    </location>
</feature>
<comment type="caution">
    <text evidence="3">The sequence shown here is derived from an EMBL/GenBank/DDBJ whole genome shotgun (WGS) entry which is preliminary data.</text>
</comment>
<evidence type="ECO:0008006" key="5">
    <source>
        <dbReference type="Google" id="ProtNLM"/>
    </source>
</evidence>
<reference evidence="3" key="1">
    <citation type="journal article" date="2014" name="Int. J. Syst. Evol. Microbiol.">
        <title>Complete genome sequence of Corynebacterium casei LMG S-19264T (=DSM 44701T), isolated from a smear-ripened cheese.</title>
        <authorList>
            <consortium name="US DOE Joint Genome Institute (JGI-PGF)"/>
            <person name="Walter F."/>
            <person name="Albersmeier A."/>
            <person name="Kalinowski J."/>
            <person name="Ruckert C."/>
        </authorList>
    </citation>
    <scope>NUCLEOTIDE SEQUENCE</scope>
    <source>
        <strain evidence="3">NBRC 112290</strain>
    </source>
</reference>